<dbReference type="AlphaFoldDB" id="A0A2G2VPA4"/>
<accession>A0A2G2VPA4</accession>
<protein>
    <submittedName>
        <fullName evidence="1">Uncharacterized protein</fullName>
    </submittedName>
</protein>
<gene>
    <name evidence="1" type="ORF">CQW23_26596</name>
</gene>
<proteinExistence type="predicted"/>
<dbReference type="EMBL" id="MLFT02000011">
    <property type="protein sequence ID" value="PHT34796.1"/>
    <property type="molecule type" value="Genomic_DNA"/>
</dbReference>
<reference evidence="1 2" key="1">
    <citation type="journal article" date="2017" name="Genome Biol.">
        <title>New reference genome sequences of hot pepper reveal the massive evolution of plant disease-resistance genes by retroduplication.</title>
        <authorList>
            <person name="Kim S."/>
            <person name="Park J."/>
            <person name="Yeom S.I."/>
            <person name="Kim Y.M."/>
            <person name="Seo E."/>
            <person name="Kim K.T."/>
            <person name="Kim M.S."/>
            <person name="Lee J.M."/>
            <person name="Cheong K."/>
            <person name="Shin H.S."/>
            <person name="Kim S.B."/>
            <person name="Han K."/>
            <person name="Lee J."/>
            <person name="Park M."/>
            <person name="Lee H.A."/>
            <person name="Lee H.Y."/>
            <person name="Lee Y."/>
            <person name="Oh S."/>
            <person name="Lee J.H."/>
            <person name="Choi E."/>
            <person name="Choi E."/>
            <person name="Lee S.E."/>
            <person name="Jeon J."/>
            <person name="Kim H."/>
            <person name="Choi G."/>
            <person name="Song H."/>
            <person name="Lee J."/>
            <person name="Lee S.C."/>
            <person name="Kwon J.K."/>
            <person name="Lee H.Y."/>
            <person name="Koo N."/>
            <person name="Hong Y."/>
            <person name="Kim R.W."/>
            <person name="Kang W.H."/>
            <person name="Huh J.H."/>
            <person name="Kang B.C."/>
            <person name="Yang T.J."/>
            <person name="Lee Y.H."/>
            <person name="Bennetzen J.L."/>
            <person name="Choi D."/>
        </authorList>
    </citation>
    <scope>NUCLEOTIDE SEQUENCE [LARGE SCALE GENOMIC DNA]</scope>
    <source>
        <strain evidence="2">cv. PBC81</strain>
    </source>
</reference>
<reference evidence="2" key="2">
    <citation type="journal article" date="2017" name="J. Anim. Genet.">
        <title>Multiple reference genome sequences of hot pepper reveal the massive evolution of plant disease resistance genes by retroduplication.</title>
        <authorList>
            <person name="Kim S."/>
            <person name="Park J."/>
            <person name="Yeom S.-I."/>
            <person name="Kim Y.-M."/>
            <person name="Seo E."/>
            <person name="Kim K.-T."/>
            <person name="Kim M.-S."/>
            <person name="Lee J.M."/>
            <person name="Cheong K."/>
            <person name="Shin H.-S."/>
            <person name="Kim S.-B."/>
            <person name="Han K."/>
            <person name="Lee J."/>
            <person name="Park M."/>
            <person name="Lee H.-A."/>
            <person name="Lee H.-Y."/>
            <person name="Lee Y."/>
            <person name="Oh S."/>
            <person name="Lee J.H."/>
            <person name="Choi E."/>
            <person name="Choi E."/>
            <person name="Lee S.E."/>
            <person name="Jeon J."/>
            <person name="Kim H."/>
            <person name="Choi G."/>
            <person name="Song H."/>
            <person name="Lee J."/>
            <person name="Lee S.-C."/>
            <person name="Kwon J.-K."/>
            <person name="Lee H.-Y."/>
            <person name="Koo N."/>
            <person name="Hong Y."/>
            <person name="Kim R.W."/>
            <person name="Kang W.-H."/>
            <person name="Huh J.H."/>
            <person name="Kang B.-C."/>
            <person name="Yang T.-J."/>
            <person name="Lee Y.-H."/>
            <person name="Bennetzen J.L."/>
            <person name="Choi D."/>
        </authorList>
    </citation>
    <scope>NUCLEOTIDE SEQUENCE [LARGE SCALE GENOMIC DNA]</scope>
    <source>
        <strain evidence="2">cv. PBC81</strain>
    </source>
</reference>
<name>A0A2G2VPA4_CAPBA</name>
<evidence type="ECO:0000313" key="1">
    <source>
        <dbReference type="EMBL" id="PHT34796.1"/>
    </source>
</evidence>
<evidence type="ECO:0000313" key="2">
    <source>
        <dbReference type="Proteomes" id="UP000224567"/>
    </source>
</evidence>
<dbReference type="Proteomes" id="UP000224567">
    <property type="component" value="Unassembled WGS sequence"/>
</dbReference>
<dbReference type="OrthoDB" id="10620168at2759"/>
<comment type="caution">
    <text evidence="1">The sequence shown here is derived from an EMBL/GenBank/DDBJ whole genome shotgun (WGS) entry which is preliminary data.</text>
</comment>
<dbReference type="STRING" id="33114.A0A2G2VPA4"/>
<organism evidence="1 2">
    <name type="scientific">Capsicum baccatum</name>
    <name type="common">Peruvian pepper</name>
    <dbReference type="NCBI Taxonomy" id="33114"/>
    <lineage>
        <taxon>Eukaryota</taxon>
        <taxon>Viridiplantae</taxon>
        <taxon>Streptophyta</taxon>
        <taxon>Embryophyta</taxon>
        <taxon>Tracheophyta</taxon>
        <taxon>Spermatophyta</taxon>
        <taxon>Magnoliopsida</taxon>
        <taxon>eudicotyledons</taxon>
        <taxon>Gunneridae</taxon>
        <taxon>Pentapetalae</taxon>
        <taxon>asterids</taxon>
        <taxon>lamiids</taxon>
        <taxon>Solanales</taxon>
        <taxon>Solanaceae</taxon>
        <taxon>Solanoideae</taxon>
        <taxon>Capsiceae</taxon>
        <taxon>Capsicum</taxon>
    </lineage>
</organism>
<keyword evidence="2" id="KW-1185">Reference proteome</keyword>
<sequence length="161" mass="18648">MSEPSRCDRKVYGPLPKQSQLRHWLAAWRLSSLDAWPVRWLQASSLVSDVGRGGDRHGWRLTVVVDVEAGSTRRRGEAPMALGIHRWRLLNFKNEYKEQDKTMIRHHSSAGIHQMNEMLENSQELTWDADNKIDSLFEYPYDGIKNEEDFSNNNNPLSSLL</sequence>